<dbReference type="EMBL" id="CAADFH010000005">
    <property type="protein sequence ID" value="VFJ88772.1"/>
    <property type="molecule type" value="Genomic_DNA"/>
</dbReference>
<evidence type="ECO:0000313" key="3">
    <source>
        <dbReference type="EMBL" id="VFK18182.1"/>
    </source>
</evidence>
<evidence type="ECO:0000256" key="1">
    <source>
        <dbReference type="SAM" id="MobiDB-lite"/>
    </source>
</evidence>
<dbReference type="AlphaFoldDB" id="A0A450WMB3"/>
<evidence type="ECO:0000313" key="2">
    <source>
        <dbReference type="EMBL" id="VFJ88772.1"/>
    </source>
</evidence>
<gene>
    <name evidence="2" type="ORF">BECKLFY1418A_GA0070994_100550</name>
    <name evidence="3" type="ORF">BECKLFY1418C_GA0070996_103925</name>
</gene>
<sequence>MLASRKSGFSPNMKSGYQRADLDEETTDLRSVHGEDRTHGSEGGTGKTVPIPIKKQEEPRKSHFS</sequence>
<feature type="compositionally biased region" description="Basic and acidic residues" evidence="1">
    <location>
        <begin position="54"/>
        <end position="65"/>
    </location>
</feature>
<protein>
    <submittedName>
        <fullName evidence="3">Uncharacterized protein</fullName>
    </submittedName>
</protein>
<dbReference type="EMBL" id="CAADFN010000039">
    <property type="protein sequence ID" value="VFK18182.1"/>
    <property type="molecule type" value="Genomic_DNA"/>
</dbReference>
<reference evidence="3" key="1">
    <citation type="submission" date="2019-02" db="EMBL/GenBank/DDBJ databases">
        <authorList>
            <person name="Gruber-Vodicka R. H."/>
            <person name="Seah K. B. B."/>
        </authorList>
    </citation>
    <scope>NUCLEOTIDE SEQUENCE</scope>
    <source>
        <strain evidence="3">BECK_BY7</strain>
        <strain evidence="2">BECK_M6</strain>
    </source>
</reference>
<proteinExistence type="predicted"/>
<name>A0A450WMB3_9GAMM</name>
<feature type="region of interest" description="Disordered" evidence="1">
    <location>
        <begin position="1"/>
        <end position="65"/>
    </location>
</feature>
<organism evidence="3">
    <name type="scientific">Candidatus Kentrum sp. LFY</name>
    <dbReference type="NCBI Taxonomy" id="2126342"/>
    <lineage>
        <taxon>Bacteria</taxon>
        <taxon>Pseudomonadati</taxon>
        <taxon>Pseudomonadota</taxon>
        <taxon>Gammaproteobacteria</taxon>
        <taxon>Candidatus Kentrum</taxon>
    </lineage>
</organism>
<feature type="compositionally biased region" description="Basic and acidic residues" evidence="1">
    <location>
        <begin position="27"/>
        <end position="40"/>
    </location>
</feature>
<accession>A0A450WMB3</accession>